<feature type="domain" description="K-box" evidence="10">
    <location>
        <begin position="96"/>
        <end position="186"/>
    </location>
</feature>
<evidence type="ECO:0000256" key="4">
    <source>
        <dbReference type="ARBA" id="ARBA00023163"/>
    </source>
</evidence>
<evidence type="ECO:0000256" key="1">
    <source>
        <dbReference type="ARBA" id="ARBA00004123"/>
    </source>
</evidence>
<reference evidence="11 12" key="1">
    <citation type="submission" date="2018-06" db="EMBL/GenBank/DDBJ databases">
        <title>The Genome of Cuscuta australis (Dodder) Provides Insight into the Evolution of Plant Parasitism.</title>
        <authorList>
            <person name="Liu H."/>
        </authorList>
    </citation>
    <scope>NUCLEOTIDE SEQUENCE [LARGE SCALE GENOMIC DNA]</scope>
    <source>
        <strain evidence="12">cv. Yunnan</strain>
        <tissue evidence="11">Vines</tissue>
    </source>
</reference>
<feature type="domain" description="MADS-box" evidence="9">
    <location>
        <begin position="1"/>
        <end position="61"/>
    </location>
</feature>
<dbReference type="Pfam" id="PF01486">
    <property type="entry name" value="K-box"/>
    <property type="match status" value="1"/>
</dbReference>
<keyword evidence="3" id="KW-0238">DNA-binding</keyword>
<dbReference type="InterPro" id="IPR050142">
    <property type="entry name" value="MADS-box/MEF2_TF"/>
</dbReference>
<dbReference type="AlphaFoldDB" id="A0A328DL70"/>
<dbReference type="GO" id="GO:0000977">
    <property type="term" value="F:RNA polymerase II transcription regulatory region sequence-specific DNA binding"/>
    <property type="evidence" value="ECO:0007669"/>
    <property type="project" value="InterPro"/>
</dbReference>
<evidence type="ECO:0000256" key="8">
    <source>
        <dbReference type="SAM" id="MobiDB-lite"/>
    </source>
</evidence>
<evidence type="ECO:0000259" key="9">
    <source>
        <dbReference type="PROSITE" id="PS50066"/>
    </source>
</evidence>
<dbReference type="GO" id="GO:0046983">
    <property type="term" value="F:protein dimerization activity"/>
    <property type="evidence" value="ECO:0007669"/>
    <property type="project" value="InterPro"/>
</dbReference>
<keyword evidence="7" id="KW-0175">Coiled coil</keyword>
<dbReference type="GO" id="GO:0045944">
    <property type="term" value="P:positive regulation of transcription by RNA polymerase II"/>
    <property type="evidence" value="ECO:0007669"/>
    <property type="project" value="InterPro"/>
</dbReference>
<dbReference type="Pfam" id="PF00319">
    <property type="entry name" value="SRF-TF"/>
    <property type="match status" value="1"/>
</dbReference>
<dbReference type="InterPro" id="IPR002100">
    <property type="entry name" value="TF_MADSbox"/>
</dbReference>
<keyword evidence="4" id="KW-0804">Transcription</keyword>
<accession>A0A328DL70</accession>
<feature type="compositionally biased region" description="Low complexity" evidence="8">
    <location>
        <begin position="206"/>
        <end position="222"/>
    </location>
</feature>
<proteinExistence type="predicted"/>
<organism evidence="11 12">
    <name type="scientific">Cuscuta australis</name>
    <dbReference type="NCBI Taxonomy" id="267555"/>
    <lineage>
        <taxon>Eukaryota</taxon>
        <taxon>Viridiplantae</taxon>
        <taxon>Streptophyta</taxon>
        <taxon>Embryophyta</taxon>
        <taxon>Tracheophyta</taxon>
        <taxon>Spermatophyta</taxon>
        <taxon>Magnoliopsida</taxon>
        <taxon>eudicotyledons</taxon>
        <taxon>Gunneridae</taxon>
        <taxon>Pentapetalae</taxon>
        <taxon>asterids</taxon>
        <taxon>lamiids</taxon>
        <taxon>Solanales</taxon>
        <taxon>Convolvulaceae</taxon>
        <taxon>Cuscuteae</taxon>
        <taxon>Cuscuta</taxon>
        <taxon>Cuscuta subgen. Grammica</taxon>
        <taxon>Cuscuta sect. Cleistogrammica</taxon>
    </lineage>
</organism>
<keyword evidence="2" id="KW-0805">Transcription regulation</keyword>
<feature type="coiled-coil region" evidence="7">
    <location>
        <begin position="130"/>
        <end position="179"/>
    </location>
</feature>
<dbReference type="InterPro" id="IPR033896">
    <property type="entry name" value="MEF2-like_N"/>
</dbReference>
<dbReference type="GO" id="GO:0003700">
    <property type="term" value="F:DNA-binding transcription factor activity"/>
    <property type="evidence" value="ECO:0007669"/>
    <property type="project" value="InterPro"/>
</dbReference>
<dbReference type="FunFam" id="3.40.1810.10:FF:000003">
    <property type="entry name" value="MADS-box transcription factor MADS-MC"/>
    <property type="match status" value="1"/>
</dbReference>
<comment type="subcellular location">
    <subcellularLocation>
        <location evidence="1">Nucleus</location>
    </subcellularLocation>
</comment>
<evidence type="ECO:0000256" key="5">
    <source>
        <dbReference type="ARBA" id="ARBA00023242"/>
    </source>
</evidence>
<dbReference type="Proteomes" id="UP000249390">
    <property type="component" value="Unassembled WGS sequence"/>
</dbReference>
<comment type="caution">
    <text evidence="11">The sequence shown here is derived from an EMBL/GenBank/DDBJ whole genome shotgun (WGS) entry which is preliminary data.</text>
</comment>
<keyword evidence="12" id="KW-1185">Reference proteome</keyword>
<evidence type="ECO:0000259" key="10">
    <source>
        <dbReference type="PROSITE" id="PS51297"/>
    </source>
</evidence>
<dbReference type="SMART" id="SM00432">
    <property type="entry name" value="MADS"/>
    <property type="match status" value="1"/>
</dbReference>
<dbReference type="PROSITE" id="PS00350">
    <property type="entry name" value="MADS_BOX_1"/>
    <property type="match status" value="1"/>
</dbReference>
<evidence type="ECO:0000313" key="12">
    <source>
        <dbReference type="Proteomes" id="UP000249390"/>
    </source>
</evidence>
<name>A0A328DL70_9ASTE</name>
<dbReference type="SUPFAM" id="SSF55455">
    <property type="entry name" value="SRF-like"/>
    <property type="match status" value="1"/>
</dbReference>
<feature type="region of interest" description="Disordered" evidence="8">
    <location>
        <begin position="206"/>
        <end position="226"/>
    </location>
</feature>
<sequence>MGRGRVEMKRIENKINRQVTFSKRRIGLFKKAFELSVLCDAEVALIVFSSRGKLFDFATCSGSMIKTLERYQNSKLNLTQQQISTAGRDRETQLQSCPYRDEFLTLKATYESLQRTQRNLLGEDLGQLDIRELDNLEKQLESALAQARQRRAEILMEQMDELRRKERHLIAMNKQLKIKVSEELSLLEGGRGGGGGAGGSFFFPWNDNNSTSNNNSNNNNQSTPCVSFHLLQPSQSDHGPQPFLQIGYDHYMGAEVGSSGTRDIESECNVYHGWNFSPF</sequence>
<evidence type="ECO:0000256" key="3">
    <source>
        <dbReference type="ARBA" id="ARBA00023125"/>
    </source>
</evidence>
<dbReference type="EMBL" id="NQVE01000124">
    <property type="protein sequence ID" value="RAL46246.1"/>
    <property type="molecule type" value="Genomic_DNA"/>
</dbReference>
<evidence type="ECO:0000256" key="7">
    <source>
        <dbReference type="SAM" id="Coils"/>
    </source>
</evidence>
<dbReference type="PROSITE" id="PS51297">
    <property type="entry name" value="K_BOX"/>
    <property type="match status" value="1"/>
</dbReference>
<protein>
    <submittedName>
        <fullName evidence="11">Uncharacterized protein</fullName>
    </submittedName>
</protein>
<dbReference type="Gene3D" id="3.40.1810.10">
    <property type="entry name" value="Transcription factor, MADS-box"/>
    <property type="match status" value="1"/>
</dbReference>
<evidence type="ECO:0000313" key="11">
    <source>
        <dbReference type="EMBL" id="RAL46246.1"/>
    </source>
</evidence>
<comment type="function">
    <text evidence="6">Probable transcription factor.</text>
</comment>
<dbReference type="GO" id="GO:0005634">
    <property type="term" value="C:nucleus"/>
    <property type="evidence" value="ECO:0007669"/>
    <property type="project" value="UniProtKB-SubCell"/>
</dbReference>
<dbReference type="PROSITE" id="PS50066">
    <property type="entry name" value="MADS_BOX_2"/>
    <property type="match status" value="1"/>
</dbReference>
<evidence type="ECO:0000256" key="2">
    <source>
        <dbReference type="ARBA" id="ARBA00023015"/>
    </source>
</evidence>
<dbReference type="InterPro" id="IPR036879">
    <property type="entry name" value="TF_MADSbox_sf"/>
</dbReference>
<evidence type="ECO:0000256" key="6">
    <source>
        <dbReference type="ARBA" id="ARBA00037260"/>
    </source>
</evidence>
<dbReference type="InterPro" id="IPR002487">
    <property type="entry name" value="TF_Kbox"/>
</dbReference>
<gene>
    <name evidence="11" type="ORF">DM860_016679</name>
</gene>
<dbReference type="CDD" id="cd00265">
    <property type="entry name" value="MADS_MEF2_like"/>
    <property type="match status" value="1"/>
</dbReference>
<keyword evidence="5" id="KW-0539">Nucleus</keyword>
<dbReference type="PANTHER" id="PTHR48019">
    <property type="entry name" value="SERUM RESPONSE FACTOR HOMOLOG"/>
    <property type="match status" value="1"/>
</dbReference>
<dbReference type="PRINTS" id="PR00404">
    <property type="entry name" value="MADSDOMAIN"/>
</dbReference>